<evidence type="ECO:0000256" key="1">
    <source>
        <dbReference type="ARBA" id="ARBA00004651"/>
    </source>
</evidence>
<evidence type="ECO:0000256" key="3">
    <source>
        <dbReference type="ARBA" id="ARBA00022475"/>
    </source>
</evidence>
<feature type="region of interest" description="Disordered" evidence="7">
    <location>
        <begin position="336"/>
        <end position="383"/>
    </location>
</feature>
<feature type="domain" description="Mechanosensitive ion channel MscS" evidence="9">
    <location>
        <begin position="155"/>
        <end position="222"/>
    </location>
</feature>
<dbReference type="InterPro" id="IPR011014">
    <property type="entry name" value="MscS_channel_TM-2"/>
</dbReference>
<proteinExistence type="inferred from homology"/>
<keyword evidence="3" id="KW-1003">Cell membrane</keyword>
<dbReference type="InterPro" id="IPR049278">
    <property type="entry name" value="MS_channel_C"/>
</dbReference>
<dbReference type="SUPFAM" id="SSF82689">
    <property type="entry name" value="Mechanosensitive channel protein MscS (YggB), C-terminal domain"/>
    <property type="match status" value="1"/>
</dbReference>
<evidence type="ECO:0000259" key="9">
    <source>
        <dbReference type="Pfam" id="PF00924"/>
    </source>
</evidence>
<evidence type="ECO:0000313" key="11">
    <source>
        <dbReference type="EMBL" id="SEN82331.1"/>
    </source>
</evidence>
<dbReference type="EMBL" id="FOCX01000005">
    <property type="protein sequence ID" value="SEN82331.1"/>
    <property type="molecule type" value="Genomic_DNA"/>
</dbReference>
<feature type="compositionally biased region" description="Basic and acidic residues" evidence="7">
    <location>
        <begin position="359"/>
        <end position="369"/>
    </location>
</feature>
<evidence type="ECO:0000256" key="7">
    <source>
        <dbReference type="SAM" id="MobiDB-lite"/>
    </source>
</evidence>
<dbReference type="OrthoDB" id="11475at2157"/>
<dbReference type="GO" id="GO:0008381">
    <property type="term" value="F:mechanosensitive monoatomic ion channel activity"/>
    <property type="evidence" value="ECO:0007669"/>
    <property type="project" value="InterPro"/>
</dbReference>
<evidence type="ECO:0000259" key="10">
    <source>
        <dbReference type="Pfam" id="PF21082"/>
    </source>
</evidence>
<dbReference type="Gene3D" id="2.30.30.60">
    <property type="match status" value="1"/>
</dbReference>
<dbReference type="PANTHER" id="PTHR30221">
    <property type="entry name" value="SMALL-CONDUCTANCE MECHANOSENSITIVE CHANNEL"/>
    <property type="match status" value="1"/>
</dbReference>
<dbReference type="GO" id="GO:0005886">
    <property type="term" value="C:plasma membrane"/>
    <property type="evidence" value="ECO:0007669"/>
    <property type="project" value="UniProtKB-SubCell"/>
</dbReference>
<feature type="transmembrane region" description="Helical" evidence="8">
    <location>
        <begin position="137"/>
        <end position="166"/>
    </location>
</feature>
<keyword evidence="6 8" id="KW-0472">Membrane</keyword>
<dbReference type="SUPFAM" id="SSF82861">
    <property type="entry name" value="Mechanosensitive channel protein MscS (YggB), transmembrane region"/>
    <property type="match status" value="1"/>
</dbReference>
<dbReference type="Gene3D" id="3.30.70.100">
    <property type="match status" value="1"/>
</dbReference>
<dbReference type="SUPFAM" id="SSF50182">
    <property type="entry name" value="Sm-like ribonucleoproteins"/>
    <property type="match status" value="1"/>
</dbReference>
<comment type="subcellular location">
    <subcellularLocation>
        <location evidence="1">Cell membrane</location>
        <topology evidence="1">Multi-pass membrane protein</topology>
    </subcellularLocation>
</comment>
<dbReference type="InterPro" id="IPR045275">
    <property type="entry name" value="MscS_archaea/bacteria_type"/>
</dbReference>
<accession>A0A1H8JP44</accession>
<dbReference type="Proteomes" id="UP000198775">
    <property type="component" value="Unassembled WGS sequence"/>
</dbReference>
<dbReference type="InterPro" id="IPR006685">
    <property type="entry name" value="MscS_channel_2nd"/>
</dbReference>
<feature type="transmembrane region" description="Helical" evidence="8">
    <location>
        <begin position="113"/>
        <end position="131"/>
    </location>
</feature>
<dbReference type="RefSeq" id="WP_092658887.1">
    <property type="nucleotide sequence ID" value="NZ_FOCX01000005.1"/>
</dbReference>
<evidence type="ECO:0000313" key="12">
    <source>
        <dbReference type="Proteomes" id="UP000198775"/>
    </source>
</evidence>
<comment type="similarity">
    <text evidence="2">Belongs to the MscS (TC 1.A.23) family.</text>
</comment>
<evidence type="ECO:0000256" key="5">
    <source>
        <dbReference type="ARBA" id="ARBA00022989"/>
    </source>
</evidence>
<dbReference type="InterPro" id="IPR010920">
    <property type="entry name" value="LSM_dom_sf"/>
</dbReference>
<organism evidence="11 12">
    <name type="scientific">Halorientalis persicus</name>
    <dbReference type="NCBI Taxonomy" id="1367881"/>
    <lineage>
        <taxon>Archaea</taxon>
        <taxon>Methanobacteriati</taxon>
        <taxon>Methanobacteriota</taxon>
        <taxon>Stenosarchaea group</taxon>
        <taxon>Halobacteria</taxon>
        <taxon>Halobacteriales</taxon>
        <taxon>Haloarculaceae</taxon>
        <taxon>Halorientalis</taxon>
    </lineage>
</organism>
<dbReference type="InterPro" id="IPR011066">
    <property type="entry name" value="MscS_channel_C_sf"/>
</dbReference>
<name>A0A1H8JP44_9EURY</name>
<feature type="region of interest" description="Disordered" evidence="7">
    <location>
        <begin position="1"/>
        <end position="39"/>
    </location>
</feature>
<reference evidence="12" key="1">
    <citation type="submission" date="2016-10" db="EMBL/GenBank/DDBJ databases">
        <authorList>
            <person name="Varghese N."/>
            <person name="Submissions S."/>
        </authorList>
    </citation>
    <scope>NUCLEOTIDE SEQUENCE [LARGE SCALE GENOMIC DNA]</scope>
    <source>
        <strain evidence="12">IBRC-M 10043</strain>
    </source>
</reference>
<dbReference type="Pfam" id="PF21082">
    <property type="entry name" value="MS_channel_3rd"/>
    <property type="match status" value="1"/>
</dbReference>
<keyword evidence="12" id="KW-1185">Reference proteome</keyword>
<dbReference type="Gene3D" id="1.10.287.1260">
    <property type="match status" value="1"/>
</dbReference>
<sequence length="383" mass="41163">MSGPPDPGAAGGDAVAQVSTPAPAGSETTDVGGGADAGQATANATTAVGESVENLLPTSWLPFPVPSWAVDIFATLLILGLAWAASRLVVAVFGRRISQRFRRPSITRMILRAIRVGIFLFAILAILPIYGVSLGDITLSVAVFSAAIGVVLAPIVGSIISGMFLLADQPYEIGDMVEIVDTQQRGFVDDITLRYTKIMTLDNTFVVVPNGEIRSRDVINYSAEDPRTRQTLDVVVTYESDLPEARDLIERAAKEVDRVIEGGPDIRVGSARYPAAPKCYIETFGDHGVHLRLRYWLSEPYKLLATKSKVQTNVWRRLEDADVEIAYPHQHVIFDETSGQMDVSVSPPRRRTGPGGHPRSPDGDVRNGEGTDTDEPGGSGPTG</sequence>
<gene>
    <name evidence="11" type="ORF">SAMN05216388_1005134</name>
</gene>
<dbReference type="InterPro" id="IPR023408">
    <property type="entry name" value="MscS_beta-dom_sf"/>
</dbReference>
<keyword evidence="4 8" id="KW-0812">Transmembrane</keyword>
<dbReference type="AlphaFoldDB" id="A0A1H8JP44"/>
<keyword evidence="5 8" id="KW-1133">Transmembrane helix</keyword>
<evidence type="ECO:0000256" key="8">
    <source>
        <dbReference type="SAM" id="Phobius"/>
    </source>
</evidence>
<evidence type="ECO:0000256" key="2">
    <source>
        <dbReference type="ARBA" id="ARBA00008017"/>
    </source>
</evidence>
<evidence type="ECO:0000256" key="6">
    <source>
        <dbReference type="ARBA" id="ARBA00023136"/>
    </source>
</evidence>
<dbReference type="PANTHER" id="PTHR30221:SF20">
    <property type="entry name" value="SMALL-CONDUCTANCE MECHANOSENSITIVE CHANNEL"/>
    <property type="match status" value="1"/>
</dbReference>
<dbReference type="Pfam" id="PF00924">
    <property type="entry name" value="MS_channel_2nd"/>
    <property type="match status" value="1"/>
</dbReference>
<feature type="domain" description="Mechanosensitive ion channel MscS C-terminal" evidence="10">
    <location>
        <begin position="232"/>
        <end position="325"/>
    </location>
</feature>
<evidence type="ECO:0000256" key="4">
    <source>
        <dbReference type="ARBA" id="ARBA00022692"/>
    </source>
</evidence>
<feature type="transmembrane region" description="Helical" evidence="8">
    <location>
        <begin position="72"/>
        <end position="93"/>
    </location>
</feature>
<protein>
    <submittedName>
        <fullName evidence="11">Small-conductance mechanosensitive channel</fullName>
    </submittedName>
</protein>